<proteinExistence type="predicted"/>
<dbReference type="PANTHER" id="PTHR43585">
    <property type="entry name" value="FUMIPYRROLE BIOSYNTHESIS PROTEIN C"/>
    <property type="match status" value="1"/>
</dbReference>
<dbReference type="InterPro" id="IPR052032">
    <property type="entry name" value="ATP-dep_AA_Ligase"/>
</dbReference>
<keyword evidence="1" id="KW-0436">Ligase</keyword>
<protein>
    <recommendedName>
        <fullName evidence="5">ATP-grasp domain-containing protein</fullName>
    </recommendedName>
</protein>
<evidence type="ECO:0000259" key="5">
    <source>
        <dbReference type="PROSITE" id="PS50975"/>
    </source>
</evidence>
<comment type="caution">
    <text evidence="6">The sequence shown here is derived from an EMBL/GenBank/DDBJ whole genome shotgun (WGS) entry which is preliminary data.</text>
</comment>
<evidence type="ECO:0000256" key="3">
    <source>
        <dbReference type="ARBA" id="ARBA00022840"/>
    </source>
</evidence>
<dbReference type="AlphaFoldDB" id="A0A814GBG1"/>
<evidence type="ECO:0000256" key="4">
    <source>
        <dbReference type="PROSITE-ProRule" id="PRU00409"/>
    </source>
</evidence>
<dbReference type="PROSITE" id="PS50975">
    <property type="entry name" value="ATP_GRASP"/>
    <property type="match status" value="1"/>
</dbReference>
<dbReference type="EMBL" id="CAJNOL010001698">
    <property type="protein sequence ID" value="CAF1405853.1"/>
    <property type="molecule type" value="Genomic_DNA"/>
</dbReference>
<organism evidence="6 8">
    <name type="scientific">Rotaria sordida</name>
    <dbReference type="NCBI Taxonomy" id="392033"/>
    <lineage>
        <taxon>Eukaryota</taxon>
        <taxon>Metazoa</taxon>
        <taxon>Spiralia</taxon>
        <taxon>Gnathifera</taxon>
        <taxon>Rotifera</taxon>
        <taxon>Eurotatoria</taxon>
        <taxon>Bdelloidea</taxon>
        <taxon>Philodinida</taxon>
        <taxon>Philodinidae</taxon>
        <taxon>Rotaria</taxon>
    </lineage>
</organism>
<evidence type="ECO:0000313" key="6">
    <source>
        <dbReference type="EMBL" id="CAF0992874.1"/>
    </source>
</evidence>
<dbReference type="Gene3D" id="3.30.470.20">
    <property type="entry name" value="ATP-grasp fold, B domain"/>
    <property type="match status" value="1"/>
</dbReference>
<feature type="domain" description="ATP-grasp" evidence="5">
    <location>
        <begin position="124"/>
        <end position="340"/>
    </location>
</feature>
<name>A0A814GBG1_9BILA</name>
<dbReference type="InterPro" id="IPR013815">
    <property type="entry name" value="ATP_grasp_subdomain_1"/>
</dbReference>
<accession>A0A814GBG1</accession>
<evidence type="ECO:0000256" key="2">
    <source>
        <dbReference type="ARBA" id="ARBA00022741"/>
    </source>
</evidence>
<dbReference type="Proteomes" id="UP000663854">
    <property type="component" value="Unassembled WGS sequence"/>
</dbReference>
<dbReference type="Gene3D" id="3.40.50.20">
    <property type="match status" value="1"/>
</dbReference>
<keyword evidence="2 4" id="KW-0547">Nucleotide-binding</keyword>
<dbReference type="GO" id="GO:0016874">
    <property type="term" value="F:ligase activity"/>
    <property type="evidence" value="ECO:0007669"/>
    <property type="project" value="UniProtKB-KW"/>
</dbReference>
<dbReference type="Proteomes" id="UP000663870">
    <property type="component" value="Unassembled WGS sequence"/>
</dbReference>
<dbReference type="EMBL" id="CAJNOH010000305">
    <property type="protein sequence ID" value="CAF0992874.1"/>
    <property type="molecule type" value="Genomic_DNA"/>
</dbReference>
<evidence type="ECO:0000313" key="7">
    <source>
        <dbReference type="EMBL" id="CAF1405853.1"/>
    </source>
</evidence>
<dbReference type="GO" id="GO:0046872">
    <property type="term" value="F:metal ion binding"/>
    <property type="evidence" value="ECO:0007669"/>
    <property type="project" value="InterPro"/>
</dbReference>
<evidence type="ECO:0000313" key="9">
    <source>
        <dbReference type="Proteomes" id="UP000663870"/>
    </source>
</evidence>
<keyword evidence="9" id="KW-1185">Reference proteome</keyword>
<dbReference type="Gene3D" id="3.30.1490.20">
    <property type="entry name" value="ATP-grasp fold, A domain"/>
    <property type="match status" value="1"/>
</dbReference>
<keyword evidence="3 4" id="KW-0067">ATP-binding</keyword>
<sequence>MAEKRVLIIDDCQIPSTIAAHSWSDFINDDDNIELYICTSNGALSEKDKSSPYIRAYKEIAHPTTDGTLELWAFEMHKKYSFTHVYTNNEDLIMRTAHVRSLLNINTGLTAELVPAYREKVRMKEIAAQSGFPVPPFTRLYAPADLIGFIEKYGYPVVVKPTLGCATSGLHLIKTKDELETFLSSKLFACIDIEQRMDLVGEFMVEGYMNGRMFHVNGIAKNGQIIYAWPFAYLHTCLDFAQQGKAYGNSSIPRSDPLHDRLCKTAQRLLNILPKPSDGLVFHLELYENLDENRLPDDDFVLCEIAARAPGGSITNLIDLLSFQNDKNQSFARLDFRASVSLPISKLIEDNEEKVITELVIPRQPGKLMYIPRECPIHNLTYIPIADVEKPTTYEKFDVNGMNVACRFIAHTKTRNEGQELVEQGFQWFESVCINIPFDEPCPATLLKELHRYFHKKIFV</sequence>
<reference evidence="6" key="1">
    <citation type="submission" date="2021-02" db="EMBL/GenBank/DDBJ databases">
        <authorList>
            <person name="Nowell W R."/>
        </authorList>
    </citation>
    <scope>NUCLEOTIDE SEQUENCE</scope>
</reference>
<dbReference type="PANTHER" id="PTHR43585:SF2">
    <property type="entry name" value="ATP-GRASP ENZYME FSQD"/>
    <property type="match status" value="1"/>
</dbReference>
<evidence type="ECO:0000313" key="8">
    <source>
        <dbReference type="Proteomes" id="UP000663854"/>
    </source>
</evidence>
<evidence type="ECO:0000256" key="1">
    <source>
        <dbReference type="ARBA" id="ARBA00022598"/>
    </source>
</evidence>
<dbReference type="SUPFAM" id="SSF56059">
    <property type="entry name" value="Glutathione synthetase ATP-binding domain-like"/>
    <property type="match status" value="1"/>
</dbReference>
<dbReference type="GO" id="GO:0005524">
    <property type="term" value="F:ATP binding"/>
    <property type="evidence" value="ECO:0007669"/>
    <property type="project" value="UniProtKB-UniRule"/>
</dbReference>
<dbReference type="InterPro" id="IPR011761">
    <property type="entry name" value="ATP-grasp"/>
</dbReference>
<gene>
    <name evidence="7" type="ORF">JXQ802_LOCUS34977</name>
    <name evidence="6" type="ORF">PYM288_LOCUS14210</name>
</gene>